<dbReference type="Proteomes" id="UP000464378">
    <property type="component" value="Chromosome"/>
</dbReference>
<keyword evidence="4 5" id="KW-0788">Thiol protease</keyword>
<dbReference type="InterPro" id="IPR038765">
    <property type="entry name" value="Papain-like_cys_pep_sf"/>
</dbReference>
<evidence type="ECO:0000313" key="9">
    <source>
        <dbReference type="Proteomes" id="UP000464378"/>
    </source>
</evidence>
<dbReference type="PANTHER" id="PTHR10183:SF379">
    <property type="entry name" value="CALPAIN-5"/>
    <property type="match status" value="1"/>
</dbReference>
<proteinExistence type="inferred from homology"/>
<evidence type="ECO:0000256" key="5">
    <source>
        <dbReference type="PROSITE-ProRule" id="PRU00239"/>
    </source>
</evidence>
<dbReference type="GO" id="GO:0006508">
    <property type="term" value="P:proteolysis"/>
    <property type="evidence" value="ECO:0007669"/>
    <property type="project" value="UniProtKB-KW"/>
</dbReference>
<dbReference type="SUPFAM" id="SSF54001">
    <property type="entry name" value="Cysteine proteinases"/>
    <property type="match status" value="1"/>
</dbReference>
<dbReference type="GO" id="GO:0004198">
    <property type="term" value="F:calcium-dependent cysteine-type endopeptidase activity"/>
    <property type="evidence" value="ECO:0007669"/>
    <property type="project" value="InterPro"/>
</dbReference>
<feature type="active site" evidence="5">
    <location>
        <position position="161"/>
    </location>
</feature>
<dbReference type="Pfam" id="PF00648">
    <property type="entry name" value="Peptidase_C2"/>
    <property type="match status" value="1"/>
</dbReference>
<dbReference type="PANTHER" id="PTHR10183">
    <property type="entry name" value="CALPAIN"/>
    <property type="match status" value="1"/>
</dbReference>
<dbReference type="InParanoid" id="A0A6C2YHY7"/>
<evidence type="ECO:0000256" key="4">
    <source>
        <dbReference type="ARBA" id="ARBA00022807"/>
    </source>
</evidence>
<evidence type="ECO:0000256" key="3">
    <source>
        <dbReference type="ARBA" id="ARBA00022801"/>
    </source>
</evidence>
<accession>A0A6C2YHY7</accession>
<keyword evidence="2 5" id="KW-0645">Protease</keyword>
<keyword evidence="3 5" id="KW-0378">Hydrolase</keyword>
<feature type="domain" description="Calpain catalytic" evidence="7">
    <location>
        <begin position="153"/>
        <end position="391"/>
    </location>
</feature>
<dbReference type="Gene3D" id="3.90.70.10">
    <property type="entry name" value="Cysteine proteinases"/>
    <property type="match status" value="1"/>
</dbReference>
<feature type="compositionally biased region" description="Polar residues" evidence="6">
    <location>
        <begin position="401"/>
        <end position="416"/>
    </location>
</feature>
<name>A0A6C2YHY7_9BACT</name>
<reference evidence="8" key="1">
    <citation type="submission" date="2019-04" db="EMBL/GenBank/DDBJ databases">
        <authorList>
            <consortium name="Science for Life Laboratories"/>
        </authorList>
    </citation>
    <scope>NUCLEOTIDE SEQUENCE</scope>
    <source>
        <strain evidence="8">MBLW1</strain>
    </source>
</reference>
<sequence>MQRATRLLLASGLTWLLVAYWVADPVAHLVADGGAQPVTLSSGEQFWRVLDREFARWDENSNGMLESAELSRKSIDPTIEGPSAAALATLIRLGRSKTFAAPPFTRANLKRLLTEKRDDKQPDVSKWYAQGVAKLAALKRSVFESDPPRLETIHQGRMGNCFCLAPLGAMLARDPQSVVRCFRQLPDGRYELQLGQFRESVALPTDTELLLSASTEQSGVWVNLYEKAIGNLVNRFKPEDKQAETALDAIARGGSSSRVLELLTGHSVERVSLQFLHEGGDSVPDRAKKLAELRAQLRQAIADRRLVTCGTRALPTGVTGTPGITPKHAYAVLNFDPKRDVVTIWNPHGSSFRPKGKPGIENGYPRKDGQFEVPWNDFVRIFSSVTWETNRASTLKPMTESGASPATNRKPTPNKP</sequence>
<dbReference type="EMBL" id="LR586016">
    <property type="protein sequence ID" value="VIP00675.1"/>
    <property type="molecule type" value="Genomic_DNA"/>
</dbReference>
<dbReference type="EMBL" id="LR593887">
    <property type="protein sequence ID" value="VTR96768.1"/>
    <property type="molecule type" value="Genomic_DNA"/>
</dbReference>
<evidence type="ECO:0000256" key="1">
    <source>
        <dbReference type="ARBA" id="ARBA00007623"/>
    </source>
</evidence>
<organism evidence="8">
    <name type="scientific">Tuwongella immobilis</name>
    <dbReference type="NCBI Taxonomy" id="692036"/>
    <lineage>
        <taxon>Bacteria</taxon>
        <taxon>Pseudomonadati</taxon>
        <taxon>Planctomycetota</taxon>
        <taxon>Planctomycetia</taxon>
        <taxon>Gemmatales</taxon>
        <taxon>Gemmataceae</taxon>
        <taxon>Tuwongella</taxon>
    </lineage>
</organism>
<dbReference type="KEGG" id="tim:GMBLW1_32850"/>
<dbReference type="PROSITE" id="PS50203">
    <property type="entry name" value="CALPAIN_CAT"/>
    <property type="match status" value="1"/>
</dbReference>
<feature type="active site" evidence="5">
    <location>
        <position position="328"/>
    </location>
</feature>
<evidence type="ECO:0000259" key="7">
    <source>
        <dbReference type="PROSITE" id="PS50203"/>
    </source>
</evidence>
<dbReference type="RefSeq" id="WP_162655871.1">
    <property type="nucleotide sequence ID" value="NZ_LR593887.1"/>
</dbReference>
<keyword evidence="9" id="KW-1185">Reference proteome</keyword>
<dbReference type="InterPro" id="IPR022684">
    <property type="entry name" value="Calpain_cysteine_protease"/>
</dbReference>
<dbReference type="AlphaFoldDB" id="A0A6C2YHY7"/>
<evidence type="ECO:0000256" key="2">
    <source>
        <dbReference type="ARBA" id="ARBA00022670"/>
    </source>
</evidence>
<protein>
    <recommendedName>
        <fullName evidence="7">Calpain catalytic domain-containing protein</fullName>
    </recommendedName>
</protein>
<evidence type="ECO:0000313" key="8">
    <source>
        <dbReference type="EMBL" id="VIP00675.1"/>
    </source>
</evidence>
<evidence type="ECO:0000256" key="6">
    <source>
        <dbReference type="SAM" id="MobiDB-lite"/>
    </source>
</evidence>
<feature type="region of interest" description="Disordered" evidence="6">
    <location>
        <begin position="392"/>
        <end position="416"/>
    </location>
</feature>
<feature type="active site" evidence="5">
    <location>
        <position position="346"/>
    </location>
</feature>
<dbReference type="SMART" id="SM00230">
    <property type="entry name" value="CysPc"/>
    <property type="match status" value="1"/>
</dbReference>
<gene>
    <name evidence="8" type="ORF">GMBLW1_32850</name>
</gene>
<comment type="similarity">
    <text evidence="1">Belongs to the peptidase C2 family.</text>
</comment>
<dbReference type="InterPro" id="IPR001300">
    <property type="entry name" value="Peptidase_C2_calpain_cat"/>
</dbReference>